<feature type="non-terminal residue" evidence="1">
    <location>
        <position position="1"/>
    </location>
</feature>
<proteinExistence type="predicted"/>
<protein>
    <submittedName>
        <fullName evidence="1">Uncharacterized protein</fullName>
    </submittedName>
</protein>
<comment type="caution">
    <text evidence="1">The sequence shown here is derived from an EMBL/GenBank/DDBJ whole genome shotgun (WGS) entry which is preliminary data.</text>
</comment>
<gene>
    <name evidence="1" type="ORF">PENTCL1PPCAC_21870</name>
</gene>
<dbReference type="EMBL" id="BTSX01000005">
    <property type="protein sequence ID" value="GMS99695.1"/>
    <property type="molecule type" value="Genomic_DNA"/>
</dbReference>
<name>A0AAV5TYT2_9BILA</name>
<dbReference type="Proteomes" id="UP001432027">
    <property type="component" value="Unassembled WGS sequence"/>
</dbReference>
<accession>A0AAV5TYT2</accession>
<dbReference type="AlphaFoldDB" id="A0AAV5TYT2"/>
<keyword evidence="2" id="KW-1185">Reference proteome</keyword>
<organism evidence="1 2">
    <name type="scientific">Pristionchus entomophagus</name>
    <dbReference type="NCBI Taxonomy" id="358040"/>
    <lineage>
        <taxon>Eukaryota</taxon>
        <taxon>Metazoa</taxon>
        <taxon>Ecdysozoa</taxon>
        <taxon>Nematoda</taxon>
        <taxon>Chromadorea</taxon>
        <taxon>Rhabditida</taxon>
        <taxon>Rhabditina</taxon>
        <taxon>Diplogasteromorpha</taxon>
        <taxon>Diplogasteroidea</taxon>
        <taxon>Neodiplogasteridae</taxon>
        <taxon>Pristionchus</taxon>
    </lineage>
</organism>
<evidence type="ECO:0000313" key="2">
    <source>
        <dbReference type="Proteomes" id="UP001432027"/>
    </source>
</evidence>
<reference evidence="1" key="1">
    <citation type="submission" date="2023-10" db="EMBL/GenBank/DDBJ databases">
        <title>Genome assembly of Pristionchus species.</title>
        <authorList>
            <person name="Yoshida K."/>
            <person name="Sommer R.J."/>
        </authorList>
    </citation>
    <scope>NUCLEOTIDE SEQUENCE</scope>
    <source>
        <strain evidence="1">RS0144</strain>
    </source>
</reference>
<evidence type="ECO:0000313" key="1">
    <source>
        <dbReference type="EMBL" id="GMS99695.1"/>
    </source>
</evidence>
<sequence length="98" mass="10904">QWSLIMEGLARALAKSDESAQADKLITDPKKYLDGRRKAEEMVKRAMMVMESDLLGAFAPLHLPSRKLTKKGETMATSIRVKGEGAMREYGKGNGIHR</sequence>